<feature type="chain" id="PRO_5002858293" description="Circadian oscillating protein COP23" evidence="2">
    <location>
        <begin position="34"/>
        <end position="281"/>
    </location>
</feature>
<dbReference type="InterPro" id="IPR025478">
    <property type="entry name" value="COP23"/>
</dbReference>
<feature type="region of interest" description="Disordered" evidence="1">
    <location>
        <begin position="218"/>
        <end position="281"/>
    </location>
</feature>
<evidence type="ECO:0000313" key="4">
    <source>
        <dbReference type="Proteomes" id="UP000008204"/>
    </source>
</evidence>
<dbReference type="AlphaFoldDB" id="B7K1X8"/>
<name>B7K1X8_RIPO1</name>
<sequence>MTNFLTINRNSLIKGMGFSLAIAFMLTQSEAIAKPINFNFNLNYNPNQQYAQNTDNPGDIVVDTNPESVPPPPPVQTTSANPRFSCQLQAGRYTVMYYPQNQNRQPYPWAIPSDLGDGWTAQRRCNEISRRLEMYRPDGLLELQTGRENSYDTICVTTQRDSSCRIVLTVPPGKNPEITRNQIFQTLMAAEEGQLTQGVSAFSGGNSGGSILNQLGGMLRGNTSQPKKPSSASGAIDLRPFLDTTDGGTAAQLQSKPSTSNTPAKSTTPSNSWRLNPDRFR</sequence>
<dbReference type="OrthoDB" id="515781at2"/>
<dbReference type="KEGG" id="cyp:PCC8801_0181"/>
<dbReference type="EMBL" id="CP001287">
    <property type="protein sequence ID" value="ACK64285.1"/>
    <property type="molecule type" value="Genomic_DNA"/>
</dbReference>
<dbReference type="STRING" id="41431.PCC8801_0181"/>
<dbReference type="eggNOG" id="ENOG502ZTMU">
    <property type="taxonomic scope" value="Bacteria"/>
</dbReference>
<evidence type="ECO:0008006" key="5">
    <source>
        <dbReference type="Google" id="ProtNLM"/>
    </source>
</evidence>
<accession>B7K1X8</accession>
<gene>
    <name evidence="3" type="ordered locus">PCC8801_0181</name>
</gene>
<protein>
    <recommendedName>
        <fullName evidence="5">Circadian oscillating protein COP23</fullName>
    </recommendedName>
</protein>
<dbReference type="Pfam" id="PF14218">
    <property type="entry name" value="COP23"/>
    <property type="match status" value="1"/>
</dbReference>
<feature type="compositionally biased region" description="Polar residues" evidence="1">
    <location>
        <begin position="251"/>
        <end position="274"/>
    </location>
</feature>
<feature type="compositionally biased region" description="Polar residues" evidence="1">
    <location>
        <begin position="221"/>
        <end position="233"/>
    </location>
</feature>
<reference evidence="4" key="1">
    <citation type="journal article" date="2011" name="MBio">
        <title>Novel metabolic attributes of the genus Cyanothece, comprising a group of unicellular nitrogen-fixing Cyanobacteria.</title>
        <authorList>
            <person name="Bandyopadhyay A."/>
            <person name="Elvitigala T."/>
            <person name="Welsh E."/>
            <person name="Stockel J."/>
            <person name="Liberton M."/>
            <person name="Min H."/>
            <person name="Sherman L.A."/>
            <person name="Pakrasi H.B."/>
        </authorList>
    </citation>
    <scope>NUCLEOTIDE SEQUENCE [LARGE SCALE GENOMIC DNA]</scope>
    <source>
        <strain evidence="4">PCC 8801</strain>
    </source>
</reference>
<evidence type="ECO:0000256" key="1">
    <source>
        <dbReference type="SAM" id="MobiDB-lite"/>
    </source>
</evidence>
<evidence type="ECO:0000256" key="2">
    <source>
        <dbReference type="SAM" id="SignalP"/>
    </source>
</evidence>
<feature type="signal peptide" evidence="2">
    <location>
        <begin position="1"/>
        <end position="33"/>
    </location>
</feature>
<keyword evidence="2" id="KW-0732">Signal</keyword>
<evidence type="ECO:0000313" key="3">
    <source>
        <dbReference type="EMBL" id="ACK64285.1"/>
    </source>
</evidence>
<dbReference type="RefSeq" id="WP_012593562.1">
    <property type="nucleotide sequence ID" value="NC_011726.1"/>
</dbReference>
<dbReference type="Proteomes" id="UP000008204">
    <property type="component" value="Chromosome"/>
</dbReference>
<proteinExistence type="predicted"/>
<keyword evidence="4" id="KW-1185">Reference proteome</keyword>
<organism evidence="3 4">
    <name type="scientific">Rippkaea orientalis (strain PCC 8801 / RF-1)</name>
    <name type="common">Cyanothece sp. (strain PCC 8801)</name>
    <dbReference type="NCBI Taxonomy" id="41431"/>
    <lineage>
        <taxon>Bacteria</taxon>
        <taxon>Bacillati</taxon>
        <taxon>Cyanobacteriota</taxon>
        <taxon>Cyanophyceae</taxon>
        <taxon>Oscillatoriophycideae</taxon>
        <taxon>Chroococcales</taxon>
        <taxon>Aphanothecaceae</taxon>
        <taxon>Rippkaea</taxon>
        <taxon>Rippkaea orientalis</taxon>
    </lineage>
</organism>
<dbReference type="HOGENOM" id="CLU_074804_0_0_3"/>